<protein>
    <submittedName>
        <fullName evidence="1">Uncharacterized protein</fullName>
    </submittedName>
</protein>
<dbReference type="Proteomes" id="UP001498398">
    <property type="component" value="Unassembled WGS sequence"/>
</dbReference>
<name>A0ABR1JH83_9AGAR</name>
<evidence type="ECO:0000313" key="2">
    <source>
        <dbReference type="Proteomes" id="UP001498398"/>
    </source>
</evidence>
<reference evidence="1 2" key="1">
    <citation type="submission" date="2024-01" db="EMBL/GenBank/DDBJ databases">
        <title>A draft genome for the cacao thread blight pathogen Marasmiellus scandens.</title>
        <authorList>
            <person name="Baruah I.K."/>
            <person name="Leung J."/>
            <person name="Bukari Y."/>
            <person name="Amoako-Attah I."/>
            <person name="Meinhardt L.W."/>
            <person name="Bailey B.A."/>
            <person name="Cohen S.P."/>
        </authorList>
    </citation>
    <scope>NUCLEOTIDE SEQUENCE [LARGE SCALE GENOMIC DNA]</scope>
    <source>
        <strain evidence="1 2">GH-19</strain>
    </source>
</reference>
<evidence type="ECO:0000313" key="1">
    <source>
        <dbReference type="EMBL" id="KAK7461060.1"/>
    </source>
</evidence>
<comment type="caution">
    <text evidence="1">The sequence shown here is derived from an EMBL/GenBank/DDBJ whole genome shotgun (WGS) entry which is preliminary data.</text>
</comment>
<proteinExistence type="predicted"/>
<sequence>MELKLQIEAVTGIELGVLEGITCVKDVDITSRVKWIRGRETTKPQDLAYCLLQILDVKMEVDYEKTVEDTFVELQQKLVDAHSELSPSSHLELTWGFFAAGHPVPPISWLPHEFKVRDTC</sequence>
<dbReference type="PANTHER" id="PTHR10622">
    <property type="entry name" value="HET DOMAIN-CONTAINING PROTEIN"/>
    <property type="match status" value="1"/>
</dbReference>
<dbReference type="EMBL" id="JBANRG010000014">
    <property type="protein sequence ID" value="KAK7461060.1"/>
    <property type="molecule type" value="Genomic_DNA"/>
</dbReference>
<keyword evidence="2" id="KW-1185">Reference proteome</keyword>
<dbReference type="PANTHER" id="PTHR10622:SF10">
    <property type="entry name" value="HET DOMAIN-CONTAINING PROTEIN"/>
    <property type="match status" value="1"/>
</dbReference>
<organism evidence="1 2">
    <name type="scientific">Marasmiellus scandens</name>
    <dbReference type="NCBI Taxonomy" id="2682957"/>
    <lineage>
        <taxon>Eukaryota</taxon>
        <taxon>Fungi</taxon>
        <taxon>Dikarya</taxon>
        <taxon>Basidiomycota</taxon>
        <taxon>Agaricomycotina</taxon>
        <taxon>Agaricomycetes</taxon>
        <taxon>Agaricomycetidae</taxon>
        <taxon>Agaricales</taxon>
        <taxon>Marasmiineae</taxon>
        <taxon>Omphalotaceae</taxon>
        <taxon>Marasmiellus</taxon>
    </lineage>
</organism>
<gene>
    <name evidence="1" type="ORF">VKT23_008989</name>
</gene>
<accession>A0ABR1JH83</accession>